<protein>
    <recommendedName>
        <fullName evidence="4">DUF1573 domain-containing protein</fullName>
    </recommendedName>
</protein>
<dbReference type="InterPro" id="IPR011467">
    <property type="entry name" value="DUF1573"/>
</dbReference>
<name>A0ABR7M4N6_9BACT</name>
<evidence type="ECO:0000256" key="1">
    <source>
        <dbReference type="SAM" id="MobiDB-lite"/>
    </source>
</evidence>
<dbReference type="Gene3D" id="2.60.40.10">
    <property type="entry name" value="Immunoglobulins"/>
    <property type="match status" value="1"/>
</dbReference>
<dbReference type="Proteomes" id="UP000765802">
    <property type="component" value="Unassembled WGS sequence"/>
</dbReference>
<reference evidence="2 3" key="1">
    <citation type="submission" date="2016-07" db="EMBL/GenBank/DDBJ databases">
        <title>Genome analysis of Flavihumibacter stibioxidans YS-17.</title>
        <authorList>
            <person name="Shi K."/>
            <person name="Han Y."/>
            <person name="Wang G."/>
        </authorList>
    </citation>
    <scope>NUCLEOTIDE SEQUENCE [LARGE SCALE GENOMIC DNA]</scope>
    <source>
        <strain evidence="2 3">YS-17</strain>
    </source>
</reference>
<evidence type="ECO:0008006" key="4">
    <source>
        <dbReference type="Google" id="ProtNLM"/>
    </source>
</evidence>
<accession>A0ABR7M4N6</accession>
<organism evidence="2 3">
    <name type="scientific">Flavihumibacter stibioxidans</name>
    <dbReference type="NCBI Taxonomy" id="1834163"/>
    <lineage>
        <taxon>Bacteria</taxon>
        <taxon>Pseudomonadati</taxon>
        <taxon>Bacteroidota</taxon>
        <taxon>Chitinophagia</taxon>
        <taxon>Chitinophagales</taxon>
        <taxon>Chitinophagaceae</taxon>
        <taxon>Flavihumibacter</taxon>
    </lineage>
</organism>
<feature type="compositionally biased region" description="Polar residues" evidence="1">
    <location>
        <begin position="19"/>
        <end position="31"/>
    </location>
</feature>
<dbReference type="InterPro" id="IPR013783">
    <property type="entry name" value="Ig-like_fold"/>
</dbReference>
<dbReference type="PANTHER" id="PTHR37833">
    <property type="entry name" value="LIPOPROTEIN-RELATED"/>
    <property type="match status" value="1"/>
</dbReference>
<proteinExistence type="predicted"/>
<dbReference type="PANTHER" id="PTHR37833:SF1">
    <property type="entry name" value="SIGNAL PEPTIDE PROTEIN"/>
    <property type="match status" value="1"/>
</dbReference>
<gene>
    <name evidence="2" type="ORF">BC349_03215</name>
</gene>
<keyword evidence="3" id="KW-1185">Reference proteome</keyword>
<dbReference type="PROSITE" id="PS51257">
    <property type="entry name" value="PROKAR_LIPOPROTEIN"/>
    <property type="match status" value="1"/>
</dbReference>
<dbReference type="RefSeq" id="WP_187255294.1">
    <property type="nucleotide sequence ID" value="NZ_JBHULF010000006.1"/>
</dbReference>
<sequence length="154" mass="16817">MRKLFFLVLAAAIVSCQNSENKENTGGQESTAVPGPVPDQSDMVDSSQFTSIEWLDSDKDYGKVNEGQKVEVAFRFRNSGDKPLVIFSVTPTCGCTAAEPPKEPILPGQEGVIKGAFDSNGRIGTNNKTIHVRANTKNSMDHNLNFKVEVEKKK</sequence>
<dbReference type="Pfam" id="PF07610">
    <property type="entry name" value="DUF1573"/>
    <property type="match status" value="1"/>
</dbReference>
<evidence type="ECO:0000313" key="2">
    <source>
        <dbReference type="EMBL" id="MBC6489963.1"/>
    </source>
</evidence>
<dbReference type="EMBL" id="MBUA01000001">
    <property type="protein sequence ID" value="MBC6489963.1"/>
    <property type="molecule type" value="Genomic_DNA"/>
</dbReference>
<feature type="region of interest" description="Disordered" evidence="1">
    <location>
        <begin position="19"/>
        <end position="44"/>
    </location>
</feature>
<comment type="caution">
    <text evidence="2">The sequence shown here is derived from an EMBL/GenBank/DDBJ whole genome shotgun (WGS) entry which is preliminary data.</text>
</comment>
<evidence type="ECO:0000313" key="3">
    <source>
        <dbReference type="Proteomes" id="UP000765802"/>
    </source>
</evidence>